<dbReference type="Proteomes" id="UP000559027">
    <property type="component" value="Unassembled WGS sequence"/>
</dbReference>
<evidence type="ECO:0000313" key="2">
    <source>
        <dbReference type="EMBL" id="KAF5363824.1"/>
    </source>
</evidence>
<keyword evidence="3" id="KW-1185">Reference proteome</keyword>
<feature type="region of interest" description="Disordered" evidence="1">
    <location>
        <begin position="398"/>
        <end position="574"/>
    </location>
</feature>
<feature type="compositionally biased region" description="Low complexity" evidence="1">
    <location>
        <begin position="449"/>
        <end position="464"/>
    </location>
</feature>
<feature type="compositionally biased region" description="Low complexity" evidence="1">
    <location>
        <begin position="480"/>
        <end position="494"/>
    </location>
</feature>
<organism evidence="2 3">
    <name type="scientific">Leucocoprinus leucothites</name>
    <dbReference type="NCBI Taxonomy" id="201217"/>
    <lineage>
        <taxon>Eukaryota</taxon>
        <taxon>Fungi</taxon>
        <taxon>Dikarya</taxon>
        <taxon>Basidiomycota</taxon>
        <taxon>Agaricomycotina</taxon>
        <taxon>Agaricomycetes</taxon>
        <taxon>Agaricomycetidae</taxon>
        <taxon>Agaricales</taxon>
        <taxon>Agaricineae</taxon>
        <taxon>Agaricaceae</taxon>
        <taxon>Leucocoprinus</taxon>
    </lineage>
</organism>
<feature type="region of interest" description="Disordered" evidence="1">
    <location>
        <begin position="1"/>
        <end position="143"/>
    </location>
</feature>
<feature type="compositionally biased region" description="Pro residues" evidence="1">
    <location>
        <begin position="465"/>
        <end position="479"/>
    </location>
</feature>
<proteinExistence type="predicted"/>
<sequence length="574" mass="61061">MPAHNQRRPSISSPMHWLSRKDSKVSSERSAALQGAVIVRTPEDALRDTNVRINYQPKSKQQPSQSSQHPSSPPLPPLPVPAEDEAELLEDETPKRPRKPHRQLPRVPSPAPSSSSSPRPSLKSRSSTAVEDPPPDVPPLPLHIPLSAPVPPFSPILVSTPLGQDTGDSSKVIVTLETCTTTFKSTLATLCSRPSFLADYLTSLLKQRTSNTSSVYSSESADVQAYRDHLASQGFLQSASCSTSLHLFLDRPSVPYTHILAFLRTPSISLEYPATLPRGVQLTSFTHSTSSTLFNAKLEALLELRDEAAYIGLDSLHKLCTDEVRQRLSHAQRHARGSSHASINTMISPGMLPSLSGGGLGSIHSHHASVYSLHTLIEHGEADVTVCADKDALDRVSGCSETLDEDGINPLPPLGFAVSPPPPVITPSLKSASTTSLQSLPPPRHTKNPSTASHTPSTTTTITAPPKPIMKPPKPPKPSSSPSHTPPHSANSSPGQTYIRPPYLHKKAESTSVLPLRSPPPLHDGTVPPGSGGGPRRPGLGARTGPLATGLMQHGHGPSPSIGGVPMSPPPGWI</sequence>
<dbReference type="Gene3D" id="3.30.710.10">
    <property type="entry name" value="Potassium Channel Kv1.1, Chain A"/>
    <property type="match status" value="1"/>
</dbReference>
<feature type="compositionally biased region" description="Low complexity" evidence="1">
    <location>
        <begin position="537"/>
        <end position="546"/>
    </location>
</feature>
<protein>
    <submittedName>
        <fullName evidence="2">Uncharacterized protein</fullName>
    </submittedName>
</protein>
<feature type="compositionally biased region" description="Basic and acidic residues" evidence="1">
    <location>
        <begin position="41"/>
        <end position="50"/>
    </location>
</feature>
<feature type="compositionally biased region" description="Acidic residues" evidence="1">
    <location>
        <begin position="82"/>
        <end position="91"/>
    </location>
</feature>
<accession>A0A8H5GFG2</accession>
<dbReference type="OrthoDB" id="3363734at2759"/>
<dbReference type="InterPro" id="IPR011333">
    <property type="entry name" value="SKP1/BTB/POZ_sf"/>
</dbReference>
<name>A0A8H5GFG2_9AGAR</name>
<reference evidence="2 3" key="1">
    <citation type="journal article" date="2020" name="ISME J.">
        <title>Uncovering the hidden diversity of litter-decomposition mechanisms in mushroom-forming fungi.</title>
        <authorList>
            <person name="Floudas D."/>
            <person name="Bentzer J."/>
            <person name="Ahren D."/>
            <person name="Johansson T."/>
            <person name="Persson P."/>
            <person name="Tunlid A."/>
        </authorList>
    </citation>
    <scope>NUCLEOTIDE SEQUENCE [LARGE SCALE GENOMIC DNA]</scope>
    <source>
        <strain evidence="2 3">CBS 146.42</strain>
    </source>
</reference>
<feature type="compositionally biased region" description="Low complexity" evidence="1">
    <location>
        <begin position="112"/>
        <end position="127"/>
    </location>
</feature>
<feature type="compositionally biased region" description="Pro residues" evidence="1">
    <location>
        <begin position="71"/>
        <end position="80"/>
    </location>
</feature>
<feature type="compositionally biased region" description="Polar residues" evidence="1">
    <location>
        <begin position="428"/>
        <end position="439"/>
    </location>
</feature>
<dbReference type="AlphaFoldDB" id="A0A8H5GFG2"/>
<gene>
    <name evidence="2" type="ORF">D9756_000432</name>
</gene>
<evidence type="ECO:0000313" key="3">
    <source>
        <dbReference type="Proteomes" id="UP000559027"/>
    </source>
</evidence>
<dbReference type="EMBL" id="JAACJO010000001">
    <property type="protein sequence ID" value="KAF5363824.1"/>
    <property type="molecule type" value="Genomic_DNA"/>
</dbReference>
<comment type="caution">
    <text evidence="2">The sequence shown here is derived from an EMBL/GenBank/DDBJ whole genome shotgun (WGS) entry which is preliminary data.</text>
</comment>
<evidence type="ECO:0000256" key="1">
    <source>
        <dbReference type="SAM" id="MobiDB-lite"/>
    </source>
</evidence>
<feature type="compositionally biased region" description="Low complexity" evidence="1">
    <location>
        <begin position="56"/>
        <end position="70"/>
    </location>
</feature>